<feature type="compositionally biased region" description="Low complexity" evidence="1">
    <location>
        <begin position="61"/>
        <end position="89"/>
    </location>
</feature>
<evidence type="ECO:0000259" key="2">
    <source>
        <dbReference type="PROSITE" id="PS51549"/>
    </source>
</evidence>
<evidence type="ECO:0000256" key="1">
    <source>
        <dbReference type="SAM" id="MobiDB-lite"/>
    </source>
</evidence>
<dbReference type="Pfam" id="PF10517">
    <property type="entry name" value="DM13"/>
    <property type="match status" value="1"/>
</dbReference>
<sequence length="200" mass="21321">MRSLLRKKVTWAALAFVVAVVTVGLWAFQPWKLWTRSEVNEALPSEFAVAQTTTPPPTSPSPTETATTTATTAATTTVTTTTTSTPAGPTVLAEGEFVTQEHETRGTARVLSSGGTRILRLEGFSTSDGPDLHIWLSDATAGGEWGKYDDGRYVRLGAMKATDGNQNYAIPADADLAGLRSVVVWCDRFNVAFGSAPLDL</sequence>
<organism evidence="3 4">
    <name type="scientific">Actinokineospora guangxiensis</name>
    <dbReference type="NCBI Taxonomy" id="1490288"/>
    <lineage>
        <taxon>Bacteria</taxon>
        <taxon>Bacillati</taxon>
        <taxon>Actinomycetota</taxon>
        <taxon>Actinomycetes</taxon>
        <taxon>Pseudonocardiales</taxon>
        <taxon>Pseudonocardiaceae</taxon>
        <taxon>Actinokineospora</taxon>
    </lineage>
</organism>
<reference evidence="4" key="1">
    <citation type="journal article" date="2019" name="Int. J. Syst. Evol. Microbiol.">
        <title>The Global Catalogue of Microorganisms (GCM) 10K type strain sequencing project: providing services to taxonomists for standard genome sequencing and annotation.</title>
        <authorList>
            <consortium name="The Broad Institute Genomics Platform"/>
            <consortium name="The Broad Institute Genome Sequencing Center for Infectious Disease"/>
            <person name="Wu L."/>
            <person name="Ma J."/>
        </authorList>
    </citation>
    <scope>NUCLEOTIDE SEQUENCE [LARGE SCALE GENOMIC DNA]</scope>
    <source>
        <strain evidence="4">CCUG 59778</strain>
    </source>
</reference>
<dbReference type="RefSeq" id="WP_378242368.1">
    <property type="nucleotide sequence ID" value="NZ_JBHSKF010000001.1"/>
</dbReference>
<evidence type="ECO:0000313" key="3">
    <source>
        <dbReference type="EMBL" id="MFC5285436.1"/>
    </source>
</evidence>
<name>A0ABW0EGS9_9PSEU</name>
<accession>A0ABW0EGS9</accession>
<dbReference type="InterPro" id="IPR019545">
    <property type="entry name" value="DM13_domain"/>
</dbReference>
<dbReference type="Proteomes" id="UP001596157">
    <property type="component" value="Unassembled WGS sequence"/>
</dbReference>
<dbReference type="EMBL" id="JBHSKF010000001">
    <property type="protein sequence ID" value="MFC5285436.1"/>
    <property type="molecule type" value="Genomic_DNA"/>
</dbReference>
<comment type="caution">
    <text evidence="3">The sequence shown here is derived from an EMBL/GenBank/DDBJ whole genome shotgun (WGS) entry which is preliminary data.</text>
</comment>
<proteinExistence type="predicted"/>
<keyword evidence="4" id="KW-1185">Reference proteome</keyword>
<feature type="region of interest" description="Disordered" evidence="1">
    <location>
        <begin position="49"/>
        <end position="89"/>
    </location>
</feature>
<protein>
    <submittedName>
        <fullName evidence="3">DM13 domain-containing protein</fullName>
    </submittedName>
</protein>
<evidence type="ECO:0000313" key="4">
    <source>
        <dbReference type="Proteomes" id="UP001596157"/>
    </source>
</evidence>
<feature type="domain" description="DM13" evidence="2">
    <location>
        <begin position="89"/>
        <end position="199"/>
    </location>
</feature>
<dbReference type="PROSITE" id="PS51549">
    <property type="entry name" value="DM13"/>
    <property type="match status" value="1"/>
</dbReference>
<gene>
    <name evidence="3" type="ORF">ACFPM7_00070</name>
</gene>